<organism evidence="2 3">
    <name type="scientific">Novosphingobium aerophilum</name>
    <dbReference type="NCBI Taxonomy" id="2839843"/>
    <lineage>
        <taxon>Bacteria</taxon>
        <taxon>Pseudomonadati</taxon>
        <taxon>Pseudomonadota</taxon>
        <taxon>Alphaproteobacteria</taxon>
        <taxon>Sphingomonadales</taxon>
        <taxon>Sphingomonadaceae</taxon>
        <taxon>Novosphingobium</taxon>
    </lineage>
</organism>
<dbReference type="SUPFAM" id="SSF53213">
    <property type="entry name" value="LigB-like"/>
    <property type="match status" value="1"/>
</dbReference>
<comment type="caution">
    <text evidence="2">The sequence shown here is derived from an EMBL/GenBank/DDBJ whole genome shotgun (WGS) entry which is preliminary data.</text>
</comment>
<keyword evidence="2" id="KW-0223">Dioxygenase</keyword>
<evidence type="ECO:0000259" key="1">
    <source>
        <dbReference type="Pfam" id="PF02900"/>
    </source>
</evidence>
<dbReference type="InterPro" id="IPR004183">
    <property type="entry name" value="Xdiol_dOase_suB"/>
</dbReference>
<dbReference type="GO" id="GO:0008198">
    <property type="term" value="F:ferrous iron binding"/>
    <property type="evidence" value="ECO:0007669"/>
    <property type="project" value="InterPro"/>
</dbReference>
<reference evidence="2 3" key="1">
    <citation type="submission" date="2020-08" db="EMBL/GenBank/DDBJ databases">
        <title>The genome sequence of Novosphingobium flavum 4Y4.</title>
        <authorList>
            <person name="Liu Y."/>
        </authorList>
    </citation>
    <scope>NUCLEOTIDE SEQUENCE [LARGE SCALE GENOMIC DNA]</scope>
    <source>
        <strain evidence="2 3">4Y4</strain>
    </source>
</reference>
<dbReference type="Proteomes" id="UP000520156">
    <property type="component" value="Unassembled WGS sequence"/>
</dbReference>
<gene>
    <name evidence="2" type="ORF">H7F49_17665</name>
</gene>
<keyword evidence="2" id="KW-0560">Oxidoreductase</keyword>
<dbReference type="Pfam" id="PF02900">
    <property type="entry name" value="LigB"/>
    <property type="match status" value="1"/>
</dbReference>
<sequence>MGKLLGAICMPHVMFPPDGVEEAAERVFAGMMEIRRIVERLNPTLIVMAAGDHFNNFDLAVQIPIGVVVADEMTSLADAGLPSQVFPGHREFAEGFVRFASKHDFEIVQIEEVRPDHGIAFPKTVVDPAGHIPIVPVYLNAVIPVPPSPARCHRLGQVLKGYVEDCRPADEKVLVIGTGGLSHWLRVPGEGRIAEDFDSHVIAALIDGDSARIAALPSEEIIAASGNGGLEIISWLFAAAAAEGGFGRKVFYEPIPAWVTGMGAIELLHLSDPD</sequence>
<proteinExistence type="predicted"/>
<dbReference type="RefSeq" id="WP_185684887.1">
    <property type="nucleotide sequence ID" value="NZ_JACLAU010000053.1"/>
</dbReference>
<feature type="domain" description="Extradiol ring-cleavage dioxygenase class III enzyme subunit B" evidence="1">
    <location>
        <begin position="7"/>
        <end position="261"/>
    </location>
</feature>
<dbReference type="GO" id="GO:0016702">
    <property type="term" value="F:oxidoreductase activity, acting on single donors with incorporation of molecular oxygen, incorporation of two atoms of oxygen"/>
    <property type="evidence" value="ECO:0007669"/>
    <property type="project" value="UniProtKB-ARBA"/>
</dbReference>
<keyword evidence="3" id="KW-1185">Reference proteome</keyword>
<dbReference type="AlphaFoldDB" id="A0A7X1KDU1"/>
<dbReference type="Gene3D" id="3.40.830.10">
    <property type="entry name" value="LigB-like"/>
    <property type="match status" value="1"/>
</dbReference>
<dbReference type="EMBL" id="JACLAU010000053">
    <property type="protein sequence ID" value="MBC2653512.1"/>
    <property type="molecule type" value="Genomic_DNA"/>
</dbReference>
<evidence type="ECO:0000313" key="2">
    <source>
        <dbReference type="EMBL" id="MBC2653512.1"/>
    </source>
</evidence>
<name>A0A7X1KDU1_9SPHN</name>
<accession>A0A7X1KDU1</accession>
<protein>
    <submittedName>
        <fullName evidence="2">Protocatechuate 3,4-dioxygenase</fullName>
    </submittedName>
</protein>
<evidence type="ECO:0000313" key="3">
    <source>
        <dbReference type="Proteomes" id="UP000520156"/>
    </source>
</evidence>